<gene>
    <name evidence="6" type="ORF">L210DRAFT_3533138</name>
</gene>
<feature type="compositionally biased region" description="Basic and acidic residues" evidence="4">
    <location>
        <begin position="334"/>
        <end position="351"/>
    </location>
</feature>
<reference evidence="6" key="2">
    <citation type="journal article" date="2020" name="Nat. Commun.">
        <title>Large-scale genome sequencing of mycorrhizal fungi provides insights into the early evolution of symbiotic traits.</title>
        <authorList>
            <person name="Miyauchi S."/>
            <person name="Kiss E."/>
            <person name="Kuo A."/>
            <person name="Drula E."/>
            <person name="Kohler A."/>
            <person name="Sanchez-Garcia M."/>
            <person name="Morin E."/>
            <person name="Andreopoulos B."/>
            <person name="Barry K.W."/>
            <person name="Bonito G."/>
            <person name="Buee M."/>
            <person name="Carver A."/>
            <person name="Chen C."/>
            <person name="Cichocki N."/>
            <person name="Clum A."/>
            <person name="Culley D."/>
            <person name="Crous P.W."/>
            <person name="Fauchery L."/>
            <person name="Girlanda M."/>
            <person name="Hayes R.D."/>
            <person name="Keri Z."/>
            <person name="LaButti K."/>
            <person name="Lipzen A."/>
            <person name="Lombard V."/>
            <person name="Magnuson J."/>
            <person name="Maillard F."/>
            <person name="Murat C."/>
            <person name="Nolan M."/>
            <person name="Ohm R.A."/>
            <person name="Pangilinan J."/>
            <person name="Pereira M.F."/>
            <person name="Perotto S."/>
            <person name="Peter M."/>
            <person name="Pfister S."/>
            <person name="Riley R."/>
            <person name="Sitrit Y."/>
            <person name="Stielow J.B."/>
            <person name="Szollosi G."/>
            <person name="Zifcakova L."/>
            <person name="Stursova M."/>
            <person name="Spatafora J.W."/>
            <person name="Tedersoo L."/>
            <person name="Vaario L.M."/>
            <person name="Yamada A."/>
            <person name="Yan M."/>
            <person name="Wang P."/>
            <person name="Xu J."/>
            <person name="Bruns T."/>
            <person name="Baldrian P."/>
            <person name="Vilgalys R."/>
            <person name="Dunand C."/>
            <person name="Henrissat B."/>
            <person name="Grigoriev I.V."/>
            <person name="Hibbett D."/>
            <person name="Nagy L.G."/>
            <person name="Martin F.M."/>
        </authorList>
    </citation>
    <scope>NUCLEOTIDE SEQUENCE</scope>
    <source>
        <strain evidence="6">BED1</strain>
    </source>
</reference>
<evidence type="ECO:0000256" key="3">
    <source>
        <dbReference type="ARBA" id="ARBA00023242"/>
    </source>
</evidence>
<protein>
    <submittedName>
        <fullName evidence="6">DExH-box splicing factor binding site-domain-containing protein</fullName>
    </submittedName>
</protein>
<dbReference type="PANTHER" id="PTHR15818">
    <property type="entry name" value="G PATCH AND KOW-CONTAINING"/>
    <property type="match status" value="1"/>
</dbReference>
<dbReference type="Proteomes" id="UP001194468">
    <property type="component" value="Unassembled WGS sequence"/>
</dbReference>
<sequence>MWRECEARYVEGNLDSRPYMPSTPSTVSFTVRRSTPVSRPSSSRLESDRPFKIPALPRHLANAGSSATGSPLAGYPRTFSPPENEDDDEETGIVFANRFGADDASHHTDSSDEENLIASSILASGQRFPWKKTKAPAQEAPLVVPTRPNPDWREAAKRRRAGCSRAIQPHTSRATPALIPDSALAATGADGSVGGLGTRDTINSGPHLSGLQIKKRVKLKVEGDGIATMEDESAVSVDRSTAEVVKETEDQRALRAILAGDDEAAPVVDRISLPDIATTDDYERVPISAFGAAMLRGMGWTEGAVAPKSDKRGKNGLMELYLPQARPALLGISAKEREPQDDGSGKPKGPDMRYIPVARRESGRGENEPNRSGTVSRRGSRSPPLRESDDGTVKRDKSAYDDRERRKERDRDRDRDRDDGSRRRTRDYNERVRERKDYRDRDQYRDRDPDRDRDRDRDQDGRSLPKEGKEREYGGRTRPDRREDW</sequence>
<dbReference type="InterPro" id="IPR026822">
    <property type="entry name" value="Spp2/MOS2_G-patch"/>
</dbReference>
<feature type="compositionally biased region" description="Basic and acidic residues" evidence="4">
    <location>
        <begin position="358"/>
        <end position="369"/>
    </location>
</feature>
<keyword evidence="3" id="KW-0539">Nucleus</keyword>
<dbReference type="InterPro" id="IPR045166">
    <property type="entry name" value="Spp2-like"/>
</dbReference>
<feature type="region of interest" description="Disordered" evidence="4">
    <location>
        <begin position="14"/>
        <end position="89"/>
    </location>
</feature>
<evidence type="ECO:0000313" key="6">
    <source>
        <dbReference type="EMBL" id="KAF8443919.1"/>
    </source>
</evidence>
<proteinExistence type="inferred from homology"/>
<evidence type="ECO:0000256" key="4">
    <source>
        <dbReference type="SAM" id="MobiDB-lite"/>
    </source>
</evidence>
<evidence type="ECO:0000256" key="2">
    <source>
        <dbReference type="ARBA" id="ARBA00008576"/>
    </source>
</evidence>
<dbReference type="GO" id="GO:0005681">
    <property type="term" value="C:spliceosomal complex"/>
    <property type="evidence" value="ECO:0007669"/>
    <property type="project" value="TreeGrafter"/>
</dbReference>
<comment type="subcellular location">
    <subcellularLocation>
        <location evidence="1">Nucleus</location>
    </subcellularLocation>
</comment>
<dbReference type="AlphaFoldDB" id="A0AAD4BYX2"/>
<dbReference type="GO" id="GO:0000398">
    <property type="term" value="P:mRNA splicing, via spliceosome"/>
    <property type="evidence" value="ECO:0007669"/>
    <property type="project" value="InterPro"/>
</dbReference>
<evidence type="ECO:0000313" key="7">
    <source>
        <dbReference type="Proteomes" id="UP001194468"/>
    </source>
</evidence>
<reference evidence="6" key="1">
    <citation type="submission" date="2019-10" db="EMBL/GenBank/DDBJ databases">
        <authorList>
            <consortium name="DOE Joint Genome Institute"/>
            <person name="Kuo A."/>
            <person name="Miyauchi S."/>
            <person name="Kiss E."/>
            <person name="Drula E."/>
            <person name="Kohler A."/>
            <person name="Sanchez-Garcia M."/>
            <person name="Andreopoulos B."/>
            <person name="Barry K.W."/>
            <person name="Bonito G."/>
            <person name="Buee M."/>
            <person name="Carver A."/>
            <person name="Chen C."/>
            <person name="Cichocki N."/>
            <person name="Clum A."/>
            <person name="Culley D."/>
            <person name="Crous P.W."/>
            <person name="Fauchery L."/>
            <person name="Girlanda M."/>
            <person name="Hayes R."/>
            <person name="Keri Z."/>
            <person name="LaButti K."/>
            <person name="Lipzen A."/>
            <person name="Lombard V."/>
            <person name="Magnuson J."/>
            <person name="Maillard F."/>
            <person name="Morin E."/>
            <person name="Murat C."/>
            <person name="Nolan M."/>
            <person name="Ohm R."/>
            <person name="Pangilinan J."/>
            <person name="Pereira M."/>
            <person name="Perotto S."/>
            <person name="Peter M."/>
            <person name="Riley R."/>
            <person name="Sitrit Y."/>
            <person name="Stielow B."/>
            <person name="Szollosi G."/>
            <person name="Zifcakova L."/>
            <person name="Stursova M."/>
            <person name="Spatafora J.W."/>
            <person name="Tedersoo L."/>
            <person name="Vaario L.-M."/>
            <person name="Yamada A."/>
            <person name="Yan M."/>
            <person name="Wang P."/>
            <person name="Xu J."/>
            <person name="Bruns T."/>
            <person name="Baldrian P."/>
            <person name="Vilgalys R."/>
            <person name="Henrissat B."/>
            <person name="Grigoriev I.V."/>
            <person name="Hibbett D."/>
            <person name="Nagy L.G."/>
            <person name="Martin F.M."/>
        </authorList>
    </citation>
    <scope>NUCLEOTIDE SEQUENCE</scope>
    <source>
        <strain evidence="6">BED1</strain>
    </source>
</reference>
<evidence type="ECO:0000256" key="1">
    <source>
        <dbReference type="ARBA" id="ARBA00004123"/>
    </source>
</evidence>
<feature type="compositionally biased region" description="Basic and acidic residues" evidence="4">
    <location>
        <begin position="384"/>
        <end position="485"/>
    </location>
</feature>
<feature type="region of interest" description="Disordered" evidence="4">
    <location>
        <begin position="331"/>
        <end position="485"/>
    </location>
</feature>
<keyword evidence="7" id="KW-1185">Reference proteome</keyword>
<accession>A0AAD4BYX2</accession>
<feature type="domain" description="Spp2/MOS2 G-patch" evidence="5">
    <location>
        <begin position="274"/>
        <end position="337"/>
    </location>
</feature>
<name>A0AAD4BYX2_BOLED</name>
<evidence type="ECO:0000259" key="5">
    <source>
        <dbReference type="Pfam" id="PF12656"/>
    </source>
</evidence>
<feature type="compositionally biased region" description="Low complexity" evidence="4">
    <location>
        <begin position="30"/>
        <end position="44"/>
    </location>
</feature>
<dbReference type="Pfam" id="PF12656">
    <property type="entry name" value="G-patch_2"/>
    <property type="match status" value="1"/>
</dbReference>
<dbReference type="PANTHER" id="PTHR15818:SF2">
    <property type="entry name" value="G-PATCH DOMAIN AND KOW MOTIFS-CONTAINING PROTEIN"/>
    <property type="match status" value="1"/>
</dbReference>
<organism evidence="6 7">
    <name type="scientific">Boletus edulis BED1</name>
    <dbReference type="NCBI Taxonomy" id="1328754"/>
    <lineage>
        <taxon>Eukaryota</taxon>
        <taxon>Fungi</taxon>
        <taxon>Dikarya</taxon>
        <taxon>Basidiomycota</taxon>
        <taxon>Agaricomycotina</taxon>
        <taxon>Agaricomycetes</taxon>
        <taxon>Agaricomycetidae</taxon>
        <taxon>Boletales</taxon>
        <taxon>Boletineae</taxon>
        <taxon>Boletaceae</taxon>
        <taxon>Boletoideae</taxon>
        <taxon>Boletus</taxon>
    </lineage>
</organism>
<comment type="caution">
    <text evidence="6">The sequence shown here is derived from an EMBL/GenBank/DDBJ whole genome shotgun (WGS) entry which is preliminary data.</text>
</comment>
<dbReference type="EMBL" id="WHUW01000007">
    <property type="protein sequence ID" value="KAF8443919.1"/>
    <property type="molecule type" value="Genomic_DNA"/>
</dbReference>
<comment type="similarity">
    <text evidence="2">Belongs to the SPP2 family.</text>
</comment>